<feature type="transmembrane region" description="Helical" evidence="1">
    <location>
        <begin position="71"/>
        <end position="88"/>
    </location>
</feature>
<keyword evidence="1" id="KW-0472">Membrane</keyword>
<feature type="transmembrane region" description="Helical" evidence="1">
    <location>
        <begin position="180"/>
        <end position="199"/>
    </location>
</feature>
<comment type="caution">
    <text evidence="2">The sequence shown here is derived from an EMBL/GenBank/DDBJ whole genome shotgun (WGS) entry which is preliminary data.</text>
</comment>
<evidence type="ECO:0000256" key="1">
    <source>
        <dbReference type="SAM" id="Phobius"/>
    </source>
</evidence>
<name>A0A841MMY1_9BACT</name>
<evidence type="ECO:0000313" key="2">
    <source>
        <dbReference type="EMBL" id="MBB6326839.1"/>
    </source>
</evidence>
<feature type="transmembrane region" description="Helical" evidence="1">
    <location>
        <begin position="134"/>
        <end position="160"/>
    </location>
</feature>
<dbReference type="AlphaFoldDB" id="A0A841MMY1"/>
<dbReference type="Proteomes" id="UP000588604">
    <property type="component" value="Unassembled WGS sequence"/>
</dbReference>
<keyword evidence="1" id="KW-0812">Transmembrane</keyword>
<evidence type="ECO:0000313" key="3">
    <source>
        <dbReference type="Proteomes" id="UP000588604"/>
    </source>
</evidence>
<feature type="transmembrane region" description="Helical" evidence="1">
    <location>
        <begin position="100"/>
        <end position="122"/>
    </location>
</feature>
<protein>
    <submittedName>
        <fullName evidence="2">TM2 domain-containing membrane protein YozV</fullName>
    </submittedName>
</protein>
<keyword evidence="1" id="KW-1133">Transmembrane helix</keyword>
<organism evidence="2 3">
    <name type="scientific">Algoriphagus iocasae</name>
    <dbReference type="NCBI Taxonomy" id="1836499"/>
    <lineage>
        <taxon>Bacteria</taxon>
        <taxon>Pseudomonadati</taxon>
        <taxon>Bacteroidota</taxon>
        <taxon>Cytophagia</taxon>
        <taxon>Cytophagales</taxon>
        <taxon>Cyclobacteriaceae</taxon>
        <taxon>Algoriphagus</taxon>
    </lineage>
</organism>
<gene>
    <name evidence="2" type="ORF">FHS59_002467</name>
</gene>
<dbReference type="RefSeq" id="WP_246388419.1">
    <property type="nucleotide sequence ID" value="NZ_JACIJO010000002.1"/>
</dbReference>
<accession>A0A841MMY1</accession>
<sequence length="217" mass="25144">MLILGFSVFYEALGAYANYNFEFKKAVNAFLGNTENPKYNIWIYNITNKQISTLLNLFLIKKLIEPTKKVYLTWMIFFFIMVAFSLQVTGIEPLYLNQPIIAVMAASMILIGSGLYFIGLISNEQYLNSKPIRLNSFWIMTVLLFTYALTYINSVARIYIYEFNPQTALSLAHIDRILGILLRLTLLLVIISPFLPRVFDKEPFSQTKRKFKLHSSF</sequence>
<dbReference type="EMBL" id="JACIJO010000002">
    <property type="protein sequence ID" value="MBB6326839.1"/>
    <property type="molecule type" value="Genomic_DNA"/>
</dbReference>
<keyword evidence="3" id="KW-1185">Reference proteome</keyword>
<reference evidence="2 3" key="1">
    <citation type="submission" date="2020-08" db="EMBL/GenBank/DDBJ databases">
        <title>Genomic Encyclopedia of Type Strains, Phase IV (KMG-IV): sequencing the most valuable type-strain genomes for metagenomic binning, comparative biology and taxonomic classification.</title>
        <authorList>
            <person name="Goeker M."/>
        </authorList>
    </citation>
    <scope>NUCLEOTIDE SEQUENCE [LARGE SCALE GENOMIC DNA]</scope>
    <source>
        <strain evidence="2 3">DSM 102044</strain>
    </source>
</reference>
<proteinExistence type="predicted"/>